<proteinExistence type="predicted"/>
<dbReference type="EMBL" id="JAPWGM010000004">
    <property type="protein sequence ID" value="MCZ4245077.1"/>
    <property type="molecule type" value="Genomic_DNA"/>
</dbReference>
<dbReference type="RefSeq" id="WP_269428129.1">
    <property type="nucleotide sequence ID" value="NZ_JAPWGM010000004.1"/>
</dbReference>
<reference evidence="1" key="1">
    <citation type="submission" date="2022-12" db="EMBL/GenBank/DDBJ databases">
        <title>Genome sequence of HCMS5-2.</title>
        <authorList>
            <person name="Woo H."/>
        </authorList>
    </citation>
    <scope>NUCLEOTIDE SEQUENCE</scope>
    <source>
        <strain evidence="1">HCMS5-2</strain>
    </source>
</reference>
<accession>A0ABT4LAX4</accession>
<comment type="caution">
    <text evidence="1">The sequence shown here is derived from an EMBL/GenBank/DDBJ whole genome shotgun (WGS) entry which is preliminary data.</text>
</comment>
<dbReference type="PROSITE" id="PS51257">
    <property type="entry name" value="PROKAR_LIPOPROTEIN"/>
    <property type="match status" value="1"/>
</dbReference>
<name>A0ABT4LAX4_9SPHI</name>
<evidence type="ECO:0000313" key="2">
    <source>
        <dbReference type="Proteomes" id="UP001144347"/>
    </source>
</evidence>
<dbReference type="Proteomes" id="UP001144347">
    <property type="component" value="Unassembled WGS sequence"/>
</dbReference>
<keyword evidence="2" id="KW-1185">Reference proteome</keyword>
<evidence type="ECO:0000313" key="1">
    <source>
        <dbReference type="EMBL" id="MCZ4245077.1"/>
    </source>
</evidence>
<sequence>MINKLNILLIFVVSSCIAQQKQKSDLYLYFKPDSLTYKTTQKENTDIVRKGKVFSAKYDYDIYTWQYFTEGNIRHRYRLMTINKPEFSFKDSTFVKNKAMTFAQIKSNKSIYFDSTDSKRFPFRKVFVVEYISSNKYKLVEVKTYIGSDD</sequence>
<organism evidence="1 2">
    <name type="scientific">Pedobacter punctiformis</name>
    <dbReference type="NCBI Taxonomy" id="3004097"/>
    <lineage>
        <taxon>Bacteria</taxon>
        <taxon>Pseudomonadati</taxon>
        <taxon>Bacteroidota</taxon>
        <taxon>Sphingobacteriia</taxon>
        <taxon>Sphingobacteriales</taxon>
        <taxon>Sphingobacteriaceae</taxon>
        <taxon>Pedobacter</taxon>
    </lineage>
</organism>
<protein>
    <submittedName>
        <fullName evidence="1">Uncharacterized protein</fullName>
    </submittedName>
</protein>
<gene>
    <name evidence="1" type="ORF">O0955_13775</name>
</gene>